<accession>U5DPF1</accession>
<reference evidence="2 3" key="1">
    <citation type="submission" date="2013-05" db="EMBL/GenBank/DDBJ databases">
        <title>Draft genome sequence of Rubidibacter lacunae KORDI 51-2.</title>
        <authorList>
            <person name="Choi D.H."/>
            <person name="Noh J.H."/>
            <person name="Kwon K.-K."/>
            <person name="Lee J.-H."/>
            <person name="Ryu J.-Y."/>
        </authorList>
    </citation>
    <scope>NUCLEOTIDE SEQUENCE [LARGE SCALE GENOMIC DNA]</scope>
    <source>
        <strain evidence="2 3">KORDI 51-2</strain>
    </source>
</reference>
<keyword evidence="3" id="KW-1185">Reference proteome</keyword>
<dbReference type="Proteomes" id="UP000016960">
    <property type="component" value="Unassembled WGS sequence"/>
</dbReference>
<evidence type="ECO:0000313" key="2">
    <source>
        <dbReference type="EMBL" id="ERN41575.1"/>
    </source>
</evidence>
<gene>
    <name evidence="2" type="ORF">KR51_00017940</name>
</gene>
<sequence>MDRAIDSLLEPLASEGNPTRTTGDRVGFDRPEVRSKDGILGYAVVDPRAIAPDALFADAKRFYDKPQCEHDGKHPDGNWNFSTLTLKCLN</sequence>
<proteinExistence type="predicted"/>
<dbReference type="InParanoid" id="U5DPF1"/>
<feature type="region of interest" description="Disordered" evidence="1">
    <location>
        <begin position="1"/>
        <end position="30"/>
    </location>
</feature>
<dbReference type="EMBL" id="ASSJ01000047">
    <property type="protein sequence ID" value="ERN41575.1"/>
    <property type="molecule type" value="Genomic_DNA"/>
</dbReference>
<comment type="caution">
    <text evidence="2">The sequence shown here is derived from an EMBL/GenBank/DDBJ whole genome shotgun (WGS) entry which is preliminary data.</text>
</comment>
<protein>
    <submittedName>
        <fullName evidence="2">Uncharacterized protein</fullName>
    </submittedName>
</protein>
<name>U5DPF1_9CHRO</name>
<evidence type="ECO:0000256" key="1">
    <source>
        <dbReference type="SAM" id="MobiDB-lite"/>
    </source>
</evidence>
<dbReference type="AlphaFoldDB" id="U5DPF1"/>
<organism evidence="2 3">
    <name type="scientific">Rubidibacter lacunae KORDI 51-2</name>
    <dbReference type="NCBI Taxonomy" id="582515"/>
    <lineage>
        <taxon>Bacteria</taxon>
        <taxon>Bacillati</taxon>
        <taxon>Cyanobacteriota</taxon>
        <taxon>Cyanophyceae</taxon>
        <taxon>Oscillatoriophycideae</taxon>
        <taxon>Chroococcales</taxon>
        <taxon>Aphanothecaceae</taxon>
        <taxon>Rubidibacter</taxon>
    </lineage>
</organism>
<evidence type="ECO:0000313" key="3">
    <source>
        <dbReference type="Proteomes" id="UP000016960"/>
    </source>
</evidence>